<feature type="region of interest" description="Disordered" evidence="4">
    <location>
        <begin position="117"/>
        <end position="169"/>
    </location>
</feature>
<dbReference type="InterPro" id="IPR050342">
    <property type="entry name" value="HMGB"/>
</dbReference>
<dbReference type="InterPro" id="IPR009071">
    <property type="entry name" value="HMG_box_dom"/>
</dbReference>
<organism evidence="6 8">
    <name type="scientific">Didymodactylos carnosus</name>
    <dbReference type="NCBI Taxonomy" id="1234261"/>
    <lineage>
        <taxon>Eukaryota</taxon>
        <taxon>Metazoa</taxon>
        <taxon>Spiralia</taxon>
        <taxon>Gnathifera</taxon>
        <taxon>Rotifera</taxon>
        <taxon>Eurotatoria</taxon>
        <taxon>Bdelloidea</taxon>
        <taxon>Philodinida</taxon>
        <taxon>Philodinidae</taxon>
        <taxon>Didymodactylos</taxon>
    </lineage>
</organism>
<dbReference type="AlphaFoldDB" id="A0A814Z2E4"/>
<accession>A0A814Z2E4</accession>
<evidence type="ECO:0000256" key="1">
    <source>
        <dbReference type="ARBA" id="ARBA00023125"/>
    </source>
</evidence>
<keyword evidence="1 3" id="KW-0238">DNA-binding</keyword>
<feature type="compositionally biased region" description="Acidic residues" evidence="4">
    <location>
        <begin position="150"/>
        <end position="169"/>
    </location>
</feature>
<dbReference type="GO" id="GO:0005634">
    <property type="term" value="C:nucleus"/>
    <property type="evidence" value="ECO:0007669"/>
    <property type="project" value="UniProtKB-UniRule"/>
</dbReference>
<evidence type="ECO:0000256" key="3">
    <source>
        <dbReference type="PROSITE-ProRule" id="PRU00267"/>
    </source>
</evidence>
<dbReference type="EMBL" id="CAJOBC010009941">
    <property type="protein sequence ID" value="CAF4000368.1"/>
    <property type="molecule type" value="Genomic_DNA"/>
</dbReference>
<dbReference type="SMART" id="SM00398">
    <property type="entry name" value="HMG"/>
    <property type="match status" value="1"/>
</dbReference>
<dbReference type="PROSITE" id="PS50118">
    <property type="entry name" value="HMG_BOX_2"/>
    <property type="match status" value="1"/>
</dbReference>
<keyword evidence="2 3" id="KW-0539">Nucleus</keyword>
<evidence type="ECO:0000256" key="4">
    <source>
        <dbReference type="SAM" id="MobiDB-lite"/>
    </source>
</evidence>
<dbReference type="Proteomes" id="UP000681722">
    <property type="component" value="Unassembled WGS sequence"/>
</dbReference>
<feature type="DNA-binding region" description="HMG box" evidence="3">
    <location>
        <begin position="46"/>
        <end position="114"/>
    </location>
</feature>
<dbReference type="EMBL" id="CAJNOQ010009937">
    <property type="protein sequence ID" value="CAF1238147.1"/>
    <property type="molecule type" value="Genomic_DNA"/>
</dbReference>
<dbReference type="InterPro" id="IPR036910">
    <property type="entry name" value="HMG_box_dom_sf"/>
</dbReference>
<evidence type="ECO:0000259" key="5">
    <source>
        <dbReference type="PROSITE" id="PS50118"/>
    </source>
</evidence>
<dbReference type="SUPFAM" id="SSF47095">
    <property type="entry name" value="HMG-box"/>
    <property type="match status" value="1"/>
</dbReference>
<feature type="compositionally biased region" description="Low complexity" evidence="4">
    <location>
        <begin position="134"/>
        <end position="149"/>
    </location>
</feature>
<dbReference type="Gene3D" id="1.10.30.10">
    <property type="entry name" value="High mobility group box domain"/>
    <property type="match status" value="1"/>
</dbReference>
<sequence length="169" mass="18632">MATIRSSSSLYLIFVDYFSHCILRQLFTAVIMPPKSAAKEKDPNAPKKPLSPYFLFQADTRPKIKAENPSMAFGDLAKAIGSEWKSVKPEMKKHYEKLAEKEKARYEKEMIAYKNGTYQASASNGSASTKKKPVANGKAPAKKGASAANGEEDNDSELDDESDGDDEEE</sequence>
<dbReference type="FunFam" id="1.10.30.10:FF:000016">
    <property type="entry name" value="FACT complex subunit SSRP1"/>
    <property type="match status" value="1"/>
</dbReference>
<dbReference type="PANTHER" id="PTHR48112">
    <property type="entry name" value="HIGH MOBILITY GROUP PROTEIN DSP1"/>
    <property type="match status" value="1"/>
</dbReference>
<comment type="caution">
    <text evidence="6">The sequence shown here is derived from an EMBL/GenBank/DDBJ whole genome shotgun (WGS) entry which is preliminary data.</text>
</comment>
<name>A0A814Z2E4_9BILA</name>
<gene>
    <name evidence="6" type="ORF">GPM918_LOCUS25522</name>
    <name evidence="7" type="ORF">SRO942_LOCUS25526</name>
</gene>
<dbReference type="Pfam" id="PF00505">
    <property type="entry name" value="HMG_box"/>
    <property type="match status" value="1"/>
</dbReference>
<proteinExistence type="predicted"/>
<dbReference type="GO" id="GO:0003677">
    <property type="term" value="F:DNA binding"/>
    <property type="evidence" value="ECO:0007669"/>
    <property type="project" value="UniProtKB-UniRule"/>
</dbReference>
<feature type="domain" description="HMG box" evidence="5">
    <location>
        <begin position="46"/>
        <end position="114"/>
    </location>
</feature>
<evidence type="ECO:0000256" key="2">
    <source>
        <dbReference type="ARBA" id="ARBA00023242"/>
    </source>
</evidence>
<dbReference type="PRINTS" id="PR00886">
    <property type="entry name" value="HIGHMOBLTY12"/>
</dbReference>
<dbReference type="Proteomes" id="UP000663829">
    <property type="component" value="Unassembled WGS sequence"/>
</dbReference>
<dbReference type="OrthoDB" id="1919336at2759"/>
<evidence type="ECO:0000313" key="8">
    <source>
        <dbReference type="Proteomes" id="UP000663829"/>
    </source>
</evidence>
<protein>
    <recommendedName>
        <fullName evidence="5">HMG box domain-containing protein</fullName>
    </recommendedName>
</protein>
<keyword evidence="8" id="KW-1185">Reference proteome</keyword>
<reference evidence="6" key="1">
    <citation type="submission" date="2021-02" db="EMBL/GenBank/DDBJ databases">
        <authorList>
            <person name="Nowell W R."/>
        </authorList>
    </citation>
    <scope>NUCLEOTIDE SEQUENCE</scope>
</reference>
<evidence type="ECO:0000313" key="7">
    <source>
        <dbReference type="EMBL" id="CAF4000368.1"/>
    </source>
</evidence>
<feature type="compositionally biased region" description="Polar residues" evidence="4">
    <location>
        <begin position="117"/>
        <end position="128"/>
    </location>
</feature>
<evidence type="ECO:0000313" key="6">
    <source>
        <dbReference type="EMBL" id="CAF1238147.1"/>
    </source>
</evidence>